<accession>A0A835RMS6</accession>
<dbReference type="InterPro" id="IPR051758">
    <property type="entry name" value="ERF/AP2-like"/>
</dbReference>
<dbReference type="PANTHER" id="PTHR31657">
    <property type="entry name" value="ETHYLENE-RESPONSIVE TRANSCRIPTION FACTOR ERF061"/>
    <property type="match status" value="1"/>
</dbReference>
<keyword evidence="5" id="KW-0010">Activator</keyword>
<dbReference type="Pfam" id="PF00847">
    <property type="entry name" value="AP2"/>
    <property type="match status" value="1"/>
</dbReference>
<evidence type="ECO:0000256" key="5">
    <source>
        <dbReference type="ARBA" id="ARBA00023159"/>
    </source>
</evidence>
<comment type="subcellular location">
    <subcellularLocation>
        <location evidence="1">Nucleus</location>
    </subcellularLocation>
</comment>
<dbReference type="OrthoDB" id="785956at2759"/>
<evidence type="ECO:0000256" key="1">
    <source>
        <dbReference type="ARBA" id="ARBA00004123"/>
    </source>
</evidence>
<evidence type="ECO:0000256" key="2">
    <source>
        <dbReference type="ARBA" id="ARBA00022745"/>
    </source>
</evidence>
<dbReference type="InterPro" id="IPR001471">
    <property type="entry name" value="AP2/ERF_dom"/>
</dbReference>
<dbReference type="SMART" id="SM00380">
    <property type="entry name" value="AP2"/>
    <property type="match status" value="1"/>
</dbReference>
<sequence length="257" mass="28323">MEALIPSADHIEVRSALSEILLSGSNAIDSIFSLHAPPPALSCPTEPLGSSAYLHQSELLRRFGRQNRGPETANRVVDAATGRKKLYRGVRQRHQGRWVAEIRLPQNRMRLWLGTYDSAEAAAYAYDRAAYKLRGEYARLNFPELRDAAEGDYPETLRALRSAVDSKIQAVCRRIAKQRRSKKGSSAASGKAESVISEIASDSSSSVSVVSDPGTCWEADGREYSLARMPSFDDGGEYSLARMPSFDADLIWEVLAN</sequence>
<keyword evidence="3" id="KW-0805">Transcription regulation</keyword>
<dbReference type="PRINTS" id="PR00367">
    <property type="entry name" value="ETHRSPELEMNT"/>
</dbReference>
<evidence type="ECO:0000256" key="6">
    <source>
        <dbReference type="ARBA" id="ARBA00023163"/>
    </source>
</evidence>
<dbReference type="CDD" id="cd00018">
    <property type="entry name" value="AP2"/>
    <property type="match status" value="1"/>
</dbReference>
<dbReference type="InterPro" id="IPR036955">
    <property type="entry name" value="AP2/ERF_dom_sf"/>
</dbReference>
<dbReference type="InterPro" id="IPR016177">
    <property type="entry name" value="DNA-bd_dom_sf"/>
</dbReference>
<evidence type="ECO:0000313" key="11">
    <source>
        <dbReference type="EMBL" id="KAG0490560.1"/>
    </source>
</evidence>
<keyword evidence="4" id="KW-0238">DNA-binding</keyword>
<dbReference type="SUPFAM" id="SSF54171">
    <property type="entry name" value="DNA-binding domain"/>
    <property type="match status" value="1"/>
</dbReference>
<comment type="caution">
    <text evidence="10">The sequence shown here is derived from an EMBL/GenBank/DDBJ whole genome shotgun (WGS) entry which is preliminary data.</text>
</comment>
<comment type="similarity">
    <text evidence="8">Belongs to the AP2/ERF transcription factor family. ERF subfamily.</text>
</comment>
<keyword evidence="12" id="KW-1185">Reference proteome</keyword>
<evidence type="ECO:0000256" key="3">
    <source>
        <dbReference type="ARBA" id="ARBA00023015"/>
    </source>
</evidence>
<dbReference type="GO" id="GO:0000976">
    <property type="term" value="F:transcription cis-regulatory region binding"/>
    <property type="evidence" value="ECO:0007669"/>
    <property type="project" value="UniProtKB-ARBA"/>
</dbReference>
<dbReference type="FunFam" id="3.30.730.10:FF:000001">
    <property type="entry name" value="Ethylene-responsive transcription factor 2"/>
    <property type="match status" value="1"/>
</dbReference>
<evidence type="ECO:0000313" key="10">
    <source>
        <dbReference type="EMBL" id="KAG0488807.1"/>
    </source>
</evidence>
<protein>
    <recommendedName>
        <fullName evidence="9">AP2/ERF domain-containing protein</fullName>
    </recommendedName>
</protein>
<evidence type="ECO:0000256" key="8">
    <source>
        <dbReference type="ARBA" id="ARBA00024343"/>
    </source>
</evidence>
<dbReference type="GO" id="GO:0003700">
    <property type="term" value="F:DNA-binding transcription factor activity"/>
    <property type="evidence" value="ECO:0007669"/>
    <property type="project" value="InterPro"/>
</dbReference>
<dbReference type="Proteomes" id="UP000639772">
    <property type="component" value="Chromosome 3"/>
</dbReference>
<keyword evidence="6" id="KW-0804">Transcription</keyword>
<dbReference type="PROSITE" id="PS51032">
    <property type="entry name" value="AP2_ERF"/>
    <property type="match status" value="1"/>
</dbReference>
<keyword evidence="2" id="KW-0936">Ethylene signaling pathway</keyword>
<evidence type="ECO:0000256" key="4">
    <source>
        <dbReference type="ARBA" id="ARBA00023125"/>
    </source>
</evidence>
<keyword evidence="7" id="KW-0539">Nucleus</keyword>
<dbReference type="Proteomes" id="UP000636800">
    <property type="component" value="Chromosome 3"/>
</dbReference>
<dbReference type="Gene3D" id="3.30.730.10">
    <property type="entry name" value="AP2/ERF domain"/>
    <property type="match status" value="1"/>
</dbReference>
<proteinExistence type="inferred from homology"/>
<name>A0A835RMS6_VANPL</name>
<dbReference type="EMBL" id="JADCNM010000003">
    <property type="protein sequence ID" value="KAG0490560.1"/>
    <property type="molecule type" value="Genomic_DNA"/>
</dbReference>
<dbReference type="AlphaFoldDB" id="A0A835RMS6"/>
<evidence type="ECO:0000256" key="7">
    <source>
        <dbReference type="ARBA" id="ARBA00023242"/>
    </source>
</evidence>
<dbReference type="GO" id="GO:0009873">
    <property type="term" value="P:ethylene-activated signaling pathway"/>
    <property type="evidence" value="ECO:0007669"/>
    <property type="project" value="UniProtKB-KW"/>
</dbReference>
<dbReference type="EMBL" id="JADCNL010000003">
    <property type="protein sequence ID" value="KAG0488807.1"/>
    <property type="molecule type" value="Genomic_DNA"/>
</dbReference>
<evidence type="ECO:0000313" key="12">
    <source>
        <dbReference type="Proteomes" id="UP000636800"/>
    </source>
</evidence>
<feature type="domain" description="AP2/ERF" evidence="9">
    <location>
        <begin position="86"/>
        <end position="143"/>
    </location>
</feature>
<evidence type="ECO:0000259" key="9">
    <source>
        <dbReference type="PROSITE" id="PS51032"/>
    </source>
</evidence>
<dbReference type="PANTHER" id="PTHR31657:SF20">
    <property type="entry name" value="ETHYLENE-RESPONSIVE TRANSCRIPTION FACTOR ERF061"/>
    <property type="match status" value="1"/>
</dbReference>
<reference evidence="12 13" key="1">
    <citation type="journal article" date="2020" name="Nat. Food">
        <title>A phased Vanilla planifolia genome enables genetic improvement of flavour and production.</title>
        <authorList>
            <person name="Hasing T."/>
            <person name="Tang H."/>
            <person name="Brym M."/>
            <person name="Khazi F."/>
            <person name="Huang T."/>
            <person name="Chambers A.H."/>
        </authorList>
    </citation>
    <scope>NUCLEOTIDE SEQUENCE [LARGE SCALE GENOMIC DNA]</scope>
    <source>
        <tissue evidence="10">Leaf</tissue>
    </source>
</reference>
<gene>
    <name evidence="11" type="ORF">HPP92_007423</name>
    <name evidence="10" type="ORF">HPP92_007618</name>
</gene>
<organism evidence="10 12">
    <name type="scientific">Vanilla planifolia</name>
    <name type="common">Vanilla</name>
    <dbReference type="NCBI Taxonomy" id="51239"/>
    <lineage>
        <taxon>Eukaryota</taxon>
        <taxon>Viridiplantae</taxon>
        <taxon>Streptophyta</taxon>
        <taxon>Embryophyta</taxon>
        <taxon>Tracheophyta</taxon>
        <taxon>Spermatophyta</taxon>
        <taxon>Magnoliopsida</taxon>
        <taxon>Liliopsida</taxon>
        <taxon>Asparagales</taxon>
        <taxon>Orchidaceae</taxon>
        <taxon>Vanilloideae</taxon>
        <taxon>Vanilleae</taxon>
        <taxon>Vanilla</taxon>
    </lineage>
</organism>
<dbReference type="GO" id="GO:0005634">
    <property type="term" value="C:nucleus"/>
    <property type="evidence" value="ECO:0007669"/>
    <property type="project" value="UniProtKB-SubCell"/>
</dbReference>
<evidence type="ECO:0000313" key="13">
    <source>
        <dbReference type="Proteomes" id="UP000639772"/>
    </source>
</evidence>